<dbReference type="GO" id="GO:0019843">
    <property type="term" value="F:rRNA binding"/>
    <property type="evidence" value="ECO:0007669"/>
    <property type="project" value="TreeGrafter"/>
</dbReference>
<evidence type="ECO:0000256" key="4">
    <source>
        <dbReference type="ARBA" id="ARBA00023242"/>
    </source>
</evidence>
<keyword evidence="3" id="KW-0175">Coiled coil</keyword>
<reference evidence="6 7" key="1">
    <citation type="journal article" date="2019" name="Nat. Ecol. Evol.">
        <title>Megaphylogeny resolves global patterns of mushroom evolution.</title>
        <authorList>
            <person name="Varga T."/>
            <person name="Krizsan K."/>
            <person name="Foldi C."/>
            <person name="Dima B."/>
            <person name="Sanchez-Garcia M."/>
            <person name="Sanchez-Ramirez S."/>
            <person name="Szollosi G.J."/>
            <person name="Szarkandi J.G."/>
            <person name="Papp V."/>
            <person name="Albert L."/>
            <person name="Andreopoulos W."/>
            <person name="Angelini C."/>
            <person name="Antonin V."/>
            <person name="Barry K.W."/>
            <person name="Bougher N.L."/>
            <person name="Buchanan P."/>
            <person name="Buyck B."/>
            <person name="Bense V."/>
            <person name="Catcheside P."/>
            <person name="Chovatia M."/>
            <person name="Cooper J."/>
            <person name="Damon W."/>
            <person name="Desjardin D."/>
            <person name="Finy P."/>
            <person name="Geml J."/>
            <person name="Haridas S."/>
            <person name="Hughes K."/>
            <person name="Justo A."/>
            <person name="Karasinski D."/>
            <person name="Kautmanova I."/>
            <person name="Kiss B."/>
            <person name="Kocsube S."/>
            <person name="Kotiranta H."/>
            <person name="LaButti K.M."/>
            <person name="Lechner B.E."/>
            <person name="Liimatainen K."/>
            <person name="Lipzen A."/>
            <person name="Lukacs Z."/>
            <person name="Mihaltcheva S."/>
            <person name="Morgado L.N."/>
            <person name="Niskanen T."/>
            <person name="Noordeloos M.E."/>
            <person name="Ohm R.A."/>
            <person name="Ortiz-Santana B."/>
            <person name="Ovrebo C."/>
            <person name="Racz N."/>
            <person name="Riley R."/>
            <person name="Savchenko A."/>
            <person name="Shiryaev A."/>
            <person name="Soop K."/>
            <person name="Spirin V."/>
            <person name="Szebenyi C."/>
            <person name="Tomsovsky M."/>
            <person name="Tulloss R.E."/>
            <person name="Uehling J."/>
            <person name="Grigoriev I.V."/>
            <person name="Vagvolgyi C."/>
            <person name="Papp T."/>
            <person name="Martin F.M."/>
            <person name="Miettinen O."/>
            <person name="Hibbett D.S."/>
            <person name="Nagy L.G."/>
        </authorList>
    </citation>
    <scope>NUCLEOTIDE SEQUENCE [LARGE SCALE GENOMIC DNA]</scope>
    <source>
        <strain evidence="6 7">OMC1185</strain>
    </source>
</reference>
<name>A0A5C3N9I1_9AGAM</name>
<dbReference type="Proteomes" id="UP000305948">
    <property type="component" value="Unassembled WGS sequence"/>
</dbReference>
<dbReference type="AlphaFoldDB" id="A0A5C3N9I1"/>
<dbReference type="PANTHER" id="PTHR14577:SF0">
    <property type="entry name" value="NUCLEOLAR PROTEIN 12"/>
    <property type="match status" value="1"/>
</dbReference>
<evidence type="ECO:0000256" key="5">
    <source>
        <dbReference type="SAM" id="MobiDB-lite"/>
    </source>
</evidence>
<dbReference type="InterPro" id="IPR019186">
    <property type="entry name" value="Nucleolar_protein_12"/>
</dbReference>
<dbReference type="Pfam" id="PF09805">
    <property type="entry name" value="Nop25"/>
    <property type="match status" value="1"/>
</dbReference>
<evidence type="ECO:0000256" key="2">
    <source>
        <dbReference type="ARBA" id="ARBA00007175"/>
    </source>
</evidence>
<organism evidence="6 7">
    <name type="scientific">Heliocybe sulcata</name>
    <dbReference type="NCBI Taxonomy" id="5364"/>
    <lineage>
        <taxon>Eukaryota</taxon>
        <taxon>Fungi</taxon>
        <taxon>Dikarya</taxon>
        <taxon>Basidiomycota</taxon>
        <taxon>Agaricomycotina</taxon>
        <taxon>Agaricomycetes</taxon>
        <taxon>Gloeophyllales</taxon>
        <taxon>Gloeophyllaceae</taxon>
        <taxon>Heliocybe</taxon>
    </lineage>
</organism>
<feature type="region of interest" description="Disordered" evidence="5">
    <location>
        <begin position="1"/>
        <end position="20"/>
    </location>
</feature>
<feature type="compositionally biased region" description="Polar residues" evidence="5">
    <location>
        <begin position="1"/>
        <end position="14"/>
    </location>
</feature>
<dbReference type="OrthoDB" id="551633at2759"/>
<proteinExistence type="inferred from homology"/>
<dbReference type="EMBL" id="ML213506">
    <property type="protein sequence ID" value="TFK54003.1"/>
    <property type="molecule type" value="Genomic_DNA"/>
</dbReference>
<comment type="similarity">
    <text evidence="2">Belongs to the RRP17 family.</text>
</comment>
<dbReference type="STRING" id="5364.A0A5C3N9I1"/>
<feature type="region of interest" description="Disordered" evidence="5">
    <location>
        <begin position="53"/>
        <end position="96"/>
    </location>
</feature>
<evidence type="ECO:0008006" key="8">
    <source>
        <dbReference type="Google" id="ProtNLM"/>
    </source>
</evidence>
<evidence type="ECO:0000256" key="1">
    <source>
        <dbReference type="ARBA" id="ARBA00004604"/>
    </source>
</evidence>
<evidence type="ECO:0000256" key="3">
    <source>
        <dbReference type="ARBA" id="ARBA00023054"/>
    </source>
</evidence>
<keyword evidence="4" id="KW-0539">Nucleus</keyword>
<dbReference type="GO" id="GO:0005730">
    <property type="term" value="C:nucleolus"/>
    <property type="evidence" value="ECO:0007669"/>
    <property type="project" value="UniProtKB-SubCell"/>
</dbReference>
<dbReference type="PANTHER" id="PTHR14577">
    <property type="entry name" value="NUCLEOLAR PROTEIN 12"/>
    <property type="match status" value="1"/>
</dbReference>
<evidence type="ECO:0000313" key="7">
    <source>
        <dbReference type="Proteomes" id="UP000305948"/>
    </source>
</evidence>
<accession>A0A5C3N9I1</accession>
<feature type="compositionally biased region" description="Basic and acidic residues" evidence="5">
    <location>
        <begin position="85"/>
        <end position="96"/>
    </location>
</feature>
<gene>
    <name evidence="6" type="ORF">OE88DRAFT_1611534</name>
</gene>
<feature type="compositionally biased region" description="Basic and acidic residues" evidence="5">
    <location>
        <begin position="53"/>
        <end position="78"/>
    </location>
</feature>
<evidence type="ECO:0000313" key="6">
    <source>
        <dbReference type="EMBL" id="TFK54003.1"/>
    </source>
</evidence>
<keyword evidence="7" id="KW-1185">Reference proteome</keyword>
<sequence>MASTNLSALTQSHRIASLKKRAKREQVKEVVFDEDARKEFLTGFHKRKLAKKEAAKKKAIDREKQERREQRLEHRRALAEQARSNAKEVEKAYGGV</sequence>
<protein>
    <recommendedName>
        <fullName evidence="8">Ribosomal RNA-processing protein 17</fullName>
    </recommendedName>
</protein>
<feature type="non-terminal residue" evidence="6">
    <location>
        <position position="96"/>
    </location>
</feature>
<comment type="subcellular location">
    <subcellularLocation>
        <location evidence="1">Nucleus</location>
        <location evidence="1">Nucleolus</location>
    </subcellularLocation>
</comment>